<sequence length="97" mass="10734">MVQEALIMAVRRSLRTQAEGCATSEEVKRNQRSVNSKIMRASASERNTLIAAFGSAEVLSLVFDGSSYTRLGVDRSVTTRINPYARIRITGIRDRAT</sequence>
<name>A0A4C1U0Q7_EUMVA</name>
<gene>
    <name evidence="1" type="ORF">EVAR_11311_1</name>
</gene>
<dbReference type="AlphaFoldDB" id="A0A4C1U0Q7"/>
<protein>
    <submittedName>
        <fullName evidence="1">Uncharacterized protein</fullName>
    </submittedName>
</protein>
<evidence type="ECO:0000313" key="1">
    <source>
        <dbReference type="EMBL" id="GBP19921.1"/>
    </source>
</evidence>
<accession>A0A4C1U0Q7</accession>
<keyword evidence="2" id="KW-1185">Reference proteome</keyword>
<comment type="caution">
    <text evidence="1">The sequence shown here is derived from an EMBL/GenBank/DDBJ whole genome shotgun (WGS) entry which is preliminary data.</text>
</comment>
<dbReference type="Proteomes" id="UP000299102">
    <property type="component" value="Unassembled WGS sequence"/>
</dbReference>
<reference evidence="1 2" key="1">
    <citation type="journal article" date="2019" name="Commun. Biol.">
        <title>The bagworm genome reveals a unique fibroin gene that provides high tensile strength.</title>
        <authorList>
            <person name="Kono N."/>
            <person name="Nakamura H."/>
            <person name="Ohtoshi R."/>
            <person name="Tomita M."/>
            <person name="Numata K."/>
            <person name="Arakawa K."/>
        </authorList>
    </citation>
    <scope>NUCLEOTIDE SEQUENCE [LARGE SCALE GENOMIC DNA]</scope>
</reference>
<evidence type="ECO:0000313" key="2">
    <source>
        <dbReference type="Proteomes" id="UP000299102"/>
    </source>
</evidence>
<dbReference type="EMBL" id="BGZK01000113">
    <property type="protein sequence ID" value="GBP19921.1"/>
    <property type="molecule type" value="Genomic_DNA"/>
</dbReference>
<organism evidence="1 2">
    <name type="scientific">Eumeta variegata</name>
    <name type="common">Bagworm moth</name>
    <name type="synonym">Eumeta japonica</name>
    <dbReference type="NCBI Taxonomy" id="151549"/>
    <lineage>
        <taxon>Eukaryota</taxon>
        <taxon>Metazoa</taxon>
        <taxon>Ecdysozoa</taxon>
        <taxon>Arthropoda</taxon>
        <taxon>Hexapoda</taxon>
        <taxon>Insecta</taxon>
        <taxon>Pterygota</taxon>
        <taxon>Neoptera</taxon>
        <taxon>Endopterygota</taxon>
        <taxon>Lepidoptera</taxon>
        <taxon>Glossata</taxon>
        <taxon>Ditrysia</taxon>
        <taxon>Tineoidea</taxon>
        <taxon>Psychidae</taxon>
        <taxon>Oiketicinae</taxon>
        <taxon>Eumeta</taxon>
    </lineage>
</organism>
<proteinExistence type="predicted"/>